<keyword evidence="2" id="KW-1185">Reference proteome</keyword>
<comment type="caution">
    <text evidence="1">The sequence shown here is derived from an EMBL/GenBank/DDBJ whole genome shotgun (WGS) entry which is preliminary data.</text>
</comment>
<dbReference type="EMBL" id="LGTK01000018">
    <property type="protein sequence ID" value="KPH76101.1"/>
    <property type="molecule type" value="Genomic_DNA"/>
</dbReference>
<dbReference type="Proteomes" id="UP000037854">
    <property type="component" value="Unassembled WGS sequence"/>
</dbReference>
<evidence type="ECO:0000313" key="2">
    <source>
        <dbReference type="Proteomes" id="UP000037854"/>
    </source>
</evidence>
<reference evidence="1 2" key="1">
    <citation type="submission" date="2015-07" db="EMBL/GenBank/DDBJ databases">
        <title>High-quality draft genome sequence of Oceanobacillus caeni HM6, a bacillus isolated from a human feces.</title>
        <authorList>
            <person name="Kumar J."/>
            <person name="Verma M.K."/>
            <person name="Pandey R."/>
            <person name="Bhambi M."/>
            <person name="Chauhan N."/>
        </authorList>
    </citation>
    <scope>NUCLEOTIDE SEQUENCE [LARGE SCALE GENOMIC DNA]</scope>
    <source>
        <strain evidence="1 2">HM6</strain>
    </source>
</reference>
<name>A0ABR5MK45_9BACI</name>
<organism evidence="1 2">
    <name type="scientific">Oceanobacillus caeni</name>
    <dbReference type="NCBI Taxonomy" id="405946"/>
    <lineage>
        <taxon>Bacteria</taxon>
        <taxon>Bacillati</taxon>
        <taxon>Bacillota</taxon>
        <taxon>Bacilli</taxon>
        <taxon>Bacillales</taxon>
        <taxon>Bacillaceae</taxon>
        <taxon>Oceanobacillus</taxon>
    </lineage>
</organism>
<protein>
    <recommendedName>
        <fullName evidence="3">DUF1737 domain-containing protein</fullName>
    </recommendedName>
</protein>
<gene>
    <name evidence="1" type="ORF">AFL42_07340</name>
</gene>
<sequence>MTEKEFPYSHIQHFQISDKPEDIEEKVKSFLECGWLYVGQVTIAKQLFECVVWERIKGEPIYPSDYLTNTK</sequence>
<proteinExistence type="predicted"/>
<dbReference type="RefSeq" id="WP_060668249.1">
    <property type="nucleotide sequence ID" value="NZ_JANKBL010000002.1"/>
</dbReference>
<evidence type="ECO:0008006" key="3">
    <source>
        <dbReference type="Google" id="ProtNLM"/>
    </source>
</evidence>
<accession>A0ABR5MK45</accession>
<evidence type="ECO:0000313" key="1">
    <source>
        <dbReference type="EMBL" id="KPH76101.1"/>
    </source>
</evidence>